<organism evidence="1 2">
    <name type="scientific">Methanobrevibacter arboriphilus JCM 13429 = DSM 1125</name>
    <dbReference type="NCBI Taxonomy" id="1300164"/>
    <lineage>
        <taxon>Archaea</taxon>
        <taxon>Methanobacteriati</taxon>
        <taxon>Methanobacteriota</taxon>
        <taxon>Methanomada group</taxon>
        <taxon>Methanobacteria</taxon>
        <taxon>Methanobacteriales</taxon>
        <taxon>Methanobacteriaceae</taxon>
        <taxon>Methanobrevibacter</taxon>
    </lineage>
</organism>
<name>A0A1V6N5B0_METAZ</name>
<sequence>MSQRSKNQKKVNNKLMELNREFIPEYDVILNTAPPRAGKTINTILYHVDNDIPIIVFVDNKEQAEDIMADLGEIDDYFKAPYYWKSKKNLCYILNNKKEIIKEEGRKFFKFTEFKYENGINICDNCKYRDNCEWQIQKISLLGNNLILMNKKNIETATVDNPNENEHLILFHKHTLDISDTDGEPRNIVYDEKLEQLHTIEFKELTSNELKLINKIIKLKEPSADIIILDNQDFIHQIDFIKNILKEDIYTYSFLKRLDFDFSLFGEFDYKIYFEIFLNKIKDNIKIYDYLVEKPAPLPMKGNSFDLKHFTYEKLYIDILFERMSEHKIILLDATPLKSIVEKIKEKKGFKHITLDNDLLDNDSSLLRICRGGKAVNASRSTLQDRYHDDDLDDILDDVAYTPVIETSQYIQEFKKLKNVELGVVSYQSLEIEGIKDPIPIIDLLKKRLGNIHTLYFGNVRGRSELNDCDILYIVGTDRHPSSSKYDLYRYLGGEKSFYDLKKLKGGYSRLTFNDELFNDIINHQVDSEMEQVIFRNMPHMKKRLTILEGDLPEHMNKYFKRVGKINMHEYSQENIFPTVINHFLKIVFLDKPFDFEEVNRLYDLSLKTEEEIEKEIEKRALKLNKKKSLDKSLKLARKYMSKRYQHKYNCKLPNIFNYLNRNNSSLMKNAELDSLSKFRRLYKKRI</sequence>
<dbReference type="RefSeq" id="WP_080459469.1">
    <property type="nucleotide sequence ID" value="NZ_JXMW01000001.1"/>
</dbReference>
<dbReference type="EMBL" id="JXMW01000001">
    <property type="protein sequence ID" value="OQD59849.1"/>
    <property type="molecule type" value="Genomic_DNA"/>
</dbReference>
<comment type="caution">
    <text evidence="1">The sequence shown here is derived from an EMBL/GenBank/DDBJ whole genome shotgun (WGS) entry which is preliminary data.</text>
</comment>
<proteinExistence type="predicted"/>
<gene>
    <name evidence="1" type="ORF">MBBAR_1c02570</name>
</gene>
<dbReference type="AlphaFoldDB" id="A0A1V6N5B0"/>
<evidence type="ECO:0000313" key="1">
    <source>
        <dbReference type="EMBL" id="OQD59849.1"/>
    </source>
</evidence>
<evidence type="ECO:0000313" key="2">
    <source>
        <dbReference type="Proteomes" id="UP000191661"/>
    </source>
</evidence>
<reference evidence="1 2" key="1">
    <citation type="submission" date="2014-12" db="EMBL/GenBank/DDBJ databases">
        <title>Genome sequence of Methanobrevibacter arboriphilicus DH1, DSM1125.</title>
        <authorList>
            <person name="Poehlein A."/>
            <person name="Thauer R.K."/>
            <person name="Seedorf H."/>
            <person name="Daniel R."/>
        </authorList>
    </citation>
    <scope>NUCLEOTIDE SEQUENCE [LARGE SCALE GENOMIC DNA]</scope>
    <source>
        <strain evidence="1 2">DH1</strain>
    </source>
</reference>
<accession>A0A1V6N5B0</accession>
<keyword evidence="2" id="KW-1185">Reference proteome</keyword>
<protein>
    <submittedName>
        <fullName evidence="1">Uncharacterized protein</fullName>
    </submittedName>
</protein>
<dbReference type="Proteomes" id="UP000191661">
    <property type="component" value="Unassembled WGS sequence"/>
</dbReference>